<dbReference type="Proteomes" id="UP000179467">
    <property type="component" value="Unassembled WGS sequence"/>
</dbReference>
<dbReference type="EMBL" id="MIPT01000001">
    <property type="protein sequence ID" value="OHT19396.1"/>
    <property type="molecule type" value="Genomic_DNA"/>
</dbReference>
<proteinExistence type="predicted"/>
<keyword evidence="1" id="KW-0812">Transmembrane</keyword>
<keyword evidence="1" id="KW-0472">Membrane</keyword>
<name>A0A1S1HCY3_9SPHN</name>
<feature type="transmembrane region" description="Helical" evidence="1">
    <location>
        <begin position="53"/>
        <end position="71"/>
    </location>
</feature>
<evidence type="ECO:0000256" key="1">
    <source>
        <dbReference type="SAM" id="Phobius"/>
    </source>
</evidence>
<evidence type="ECO:0000313" key="3">
    <source>
        <dbReference type="Proteomes" id="UP000179467"/>
    </source>
</evidence>
<gene>
    <name evidence="2" type="ORF">BHE75_01381</name>
</gene>
<evidence type="ECO:0000313" key="2">
    <source>
        <dbReference type="EMBL" id="OHT19396.1"/>
    </source>
</evidence>
<keyword evidence="3" id="KW-1185">Reference proteome</keyword>
<dbReference type="RefSeq" id="WP_070933324.1">
    <property type="nucleotide sequence ID" value="NZ_MIPT01000001.1"/>
</dbReference>
<keyword evidence="1" id="KW-1133">Transmembrane helix</keyword>
<dbReference type="AlphaFoldDB" id="A0A1S1HCY3"/>
<organism evidence="2 3">
    <name type="scientific">Edaphosphingomonas haloaromaticamans</name>
    <dbReference type="NCBI Taxonomy" id="653954"/>
    <lineage>
        <taxon>Bacteria</taxon>
        <taxon>Pseudomonadati</taxon>
        <taxon>Pseudomonadota</taxon>
        <taxon>Alphaproteobacteria</taxon>
        <taxon>Sphingomonadales</taxon>
        <taxon>Rhizorhabdaceae</taxon>
        <taxon>Edaphosphingomonas</taxon>
    </lineage>
</organism>
<reference evidence="2 3" key="1">
    <citation type="submission" date="2016-09" db="EMBL/GenBank/DDBJ databases">
        <title>Metabolic pathway, cell adaptation mechanisms and a novel monoxygenase revealed through proteogenomic-transcription analysis of a Sphingomonas haloaromaticamans strain degrading the fungicide ortho-phenylphenol.</title>
        <authorList>
            <person name="Perruchon C."/>
            <person name="Papadopoulou E.S."/>
            <person name="Rousidou C."/>
            <person name="Vasileiadis S."/>
            <person name="Tanou G."/>
            <person name="Amoutzias G."/>
            <person name="Molassiotis A."/>
            <person name="Karpouzas D.G."/>
        </authorList>
    </citation>
    <scope>NUCLEOTIDE SEQUENCE [LARGE SCALE GENOMIC DNA]</scope>
    <source>
        <strain evidence="2 3">P3</strain>
    </source>
</reference>
<accession>A0A1S1HCY3</accession>
<comment type="caution">
    <text evidence="2">The sequence shown here is derived from an EMBL/GenBank/DDBJ whole genome shotgun (WGS) entry which is preliminary data.</text>
</comment>
<sequence length="76" mass="7954">MTDDRSAMAVAGTGLAPRGRWLGSVLASHRAAMAEAELRRLVKCAPPLGRYEALFYQSIAAGGLVLCALLIPGARS</sequence>
<protein>
    <submittedName>
        <fullName evidence="2">Uncharacterized protein</fullName>
    </submittedName>
</protein>